<reference evidence="4" key="1">
    <citation type="journal article" date="2023" name="Plant J.">
        <title>The genome of the king protea, Protea cynaroides.</title>
        <authorList>
            <person name="Chang J."/>
            <person name="Duong T.A."/>
            <person name="Schoeman C."/>
            <person name="Ma X."/>
            <person name="Roodt D."/>
            <person name="Barker N."/>
            <person name="Li Z."/>
            <person name="Van de Peer Y."/>
            <person name="Mizrachi E."/>
        </authorList>
    </citation>
    <scope>NUCLEOTIDE SEQUENCE</scope>
    <source>
        <tissue evidence="4">Young leaves</tissue>
    </source>
</reference>
<dbReference type="PANTHER" id="PTHR47487">
    <property type="entry name" value="OS06G0651300 PROTEIN-RELATED"/>
    <property type="match status" value="1"/>
</dbReference>
<dbReference type="GO" id="GO:0003676">
    <property type="term" value="F:nucleic acid binding"/>
    <property type="evidence" value="ECO:0007669"/>
    <property type="project" value="InterPro"/>
</dbReference>
<evidence type="ECO:0000313" key="5">
    <source>
        <dbReference type="Proteomes" id="UP001141806"/>
    </source>
</evidence>
<feature type="domain" description="U1-type" evidence="3">
    <location>
        <begin position="229"/>
        <end position="263"/>
    </location>
</feature>
<keyword evidence="5" id="KW-1185">Reference proteome</keyword>
<sequence>MREQQSFHHVAVAVVEEGAMLTVFHFRFRPRSFPISSKKIGIASSLAKEKVSSTVQFSENPTVPDPTLLEHPSSSAEPTKKIMSIELAMKRELAYRRKIELLSLKTPSNSRQAPLPSQMPLPSQTPANSVQATMLPKTPTNSVQATRLPKHPSLVGEKRKEPSSNQGCLPPRQQKPSYTLQRLRKKSLNLICEVCQVPCSGLFNLKQHLKGSKHKAKLQELEDCQNSGTEPLWCELCEVPCMNWECWQQHLTGKKHLAHLQAIEDAKQMREEAEALKSKLKNIQWEMIG</sequence>
<dbReference type="Gene3D" id="3.30.160.60">
    <property type="entry name" value="Classic Zinc Finger"/>
    <property type="match status" value="2"/>
</dbReference>
<dbReference type="GO" id="GO:0008270">
    <property type="term" value="F:zinc ion binding"/>
    <property type="evidence" value="ECO:0007669"/>
    <property type="project" value="InterPro"/>
</dbReference>
<feature type="domain" description="U1-type" evidence="3">
    <location>
        <begin position="187"/>
        <end position="221"/>
    </location>
</feature>
<evidence type="ECO:0000256" key="1">
    <source>
        <dbReference type="SAM" id="Coils"/>
    </source>
</evidence>
<dbReference type="InterPro" id="IPR013087">
    <property type="entry name" value="Znf_C2H2_type"/>
</dbReference>
<evidence type="ECO:0000259" key="3">
    <source>
        <dbReference type="SMART" id="SM00451"/>
    </source>
</evidence>
<dbReference type="EMBL" id="JAMYWD010000009">
    <property type="protein sequence ID" value="KAJ4961634.1"/>
    <property type="molecule type" value="Genomic_DNA"/>
</dbReference>
<feature type="compositionally biased region" description="Polar residues" evidence="2">
    <location>
        <begin position="120"/>
        <end position="145"/>
    </location>
</feature>
<protein>
    <recommendedName>
        <fullName evidence="3">U1-type domain-containing protein</fullName>
    </recommendedName>
</protein>
<proteinExistence type="predicted"/>
<dbReference type="Pfam" id="PF12874">
    <property type="entry name" value="zf-met"/>
    <property type="match status" value="2"/>
</dbReference>
<name>A0A9Q0H9A0_9MAGN</name>
<gene>
    <name evidence="4" type="ORF">NE237_021544</name>
</gene>
<feature type="coiled-coil region" evidence="1">
    <location>
        <begin position="259"/>
        <end position="286"/>
    </location>
</feature>
<keyword evidence="1" id="KW-0175">Coiled coil</keyword>
<dbReference type="SUPFAM" id="SSF57667">
    <property type="entry name" value="beta-beta-alpha zinc fingers"/>
    <property type="match status" value="2"/>
</dbReference>
<dbReference type="AlphaFoldDB" id="A0A9Q0H9A0"/>
<accession>A0A9Q0H9A0</accession>
<dbReference type="OrthoDB" id="434647at2759"/>
<comment type="caution">
    <text evidence="4">The sequence shown here is derived from an EMBL/GenBank/DDBJ whole genome shotgun (WGS) entry which is preliminary data.</text>
</comment>
<evidence type="ECO:0000313" key="4">
    <source>
        <dbReference type="EMBL" id="KAJ4961634.1"/>
    </source>
</evidence>
<dbReference type="PANTHER" id="PTHR47487:SF8">
    <property type="entry name" value="OS08G0270900 PROTEIN"/>
    <property type="match status" value="1"/>
</dbReference>
<feature type="region of interest" description="Disordered" evidence="2">
    <location>
        <begin position="105"/>
        <end position="178"/>
    </location>
</feature>
<dbReference type="InterPro" id="IPR003604">
    <property type="entry name" value="Matrin/U1-like-C_Znf_C2H2"/>
</dbReference>
<organism evidence="4 5">
    <name type="scientific">Protea cynaroides</name>
    <dbReference type="NCBI Taxonomy" id="273540"/>
    <lineage>
        <taxon>Eukaryota</taxon>
        <taxon>Viridiplantae</taxon>
        <taxon>Streptophyta</taxon>
        <taxon>Embryophyta</taxon>
        <taxon>Tracheophyta</taxon>
        <taxon>Spermatophyta</taxon>
        <taxon>Magnoliopsida</taxon>
        <taxon>Proteales</taxon>
        <taxon>Proteaceae</taxon>
        <taxon>Protea</taxon>
    </lineage>
</organism>
<dbReference type="InterPro" id="IPR036236">
    <property type="entry name" value="Znf_C2H2_sf"/>
</dbReference>
<dbReference type="SMART" id="SM00451">
    <property type="entry name" value="ZnF_U1"/>
    <property type="match status" value="2"/>
</dbReference>
<dbReference type="Proteomes" id="UP001141806">
    <property type="component" value="Unassembled WGS sequence"/>
</dbReference>
<evidence type="ECO:0000256" key="2">
    <source>
        <dbReference type="SAM" id="MobiDB-lite"/>
    </source>
</evidence>
<feature type="region of interest" description="Disordered" evidence="2">
    <location>
        <begin position="57"/>
        <end position="77"/>
    </location>
</feature>